<dbReference type="GO" id="GO:0004364">
    <property type="term" value="F:glutathione transferase activity"/>
    <property type="evidence" value="ECO:0007669"/>
    <property type="project" value="UniProtKB-EC"/>
</dbReference>
<sequence>MIQPLHIRFPATDAHAWSIIAVAEELSLPYEMMTHTLSNPENKNTDSTAHPHHLHLPVPNPNTTITLFHAAPIIQYLVDCYDTSNVLGGSDNNSTDSHERHQLNQWMHLQTTFREVLDGSSPTTTTITSVPNRTQKLHQILATLNATLMRSSWLVGQRCSYADLAFLAGLHSLLVEAQEGEEGKGEVFARYPFVWAWLRKMAMRGSWRRVLAVRRRAEEQKEVEEEMDVAGGSGSGVQEKGFLDEESEWEEIEGVGVEVEVEDSGRRSQKSGPAVAVSVSAVQTEVLGEAEEEEEEEDKEGLLACAAGFVMQSTATATAPLVDAHGDDEEEEEEEEEEEREGILPCGAFDTHARLPAVVATVVEEKNDDDDEREGILPCTAIGIQTKLRAPETPRVEDEDDEREGILPCGAFDTHAQLPAVIAMVVEDDDEREGILPCAAIGIQKNLRAPETPRVENDADDEREGILPCAAIRMAIAQRTTQSNEDSDEREGILPCGVFSTHAQPPASSRFKPVNHDNDDDFEREGMHPCSLVGMVY</sequence>
<accession>A0A319AD58</accession>
<dbReference type="PANTHER" id="PTHR44051:SF20">
    <property type="entry name" value="GLUTATHIONE TRANSFERASE 1 (EUROFUNG)"/>
    <property type="match status" value="1"/>
</dbReference>
<dbReference type="EC" id="2.5.1.18" evidence="1"/>
<dbReference type="EMBL" id="KZ821219">
    <property type="protein sequence ID" value="PYH49518.1"/>
    <property type="molecule type" value="Genomic_DNA"/>
</dbReference>
<dbReference type="PROSITE" id="PS50405">
    <property type="entry name" value="GST_CTER"/>
    <property type="match status" value="1"/>
</dbReference>
<feature type="region of interest" description="Disordered" evidence="4">
    <location>
        <begin position="323"/>
        <end position="342"/>
    </location>
</feature>
<proteinExistence type="predicted"/>
<keyword evidence="2" id="KW-0808">Transferase</keyword>
<dbReference type="InterPro" id="IPR004046">
    <property type="entry name" value="GST_C"/>
</dbReference>
<gene>
    <name evidence="6" type="ORF">BP01DRAFT_388545</name>
</gene>
<feature type="domain" description="GST C-terminal" evidence="5">
    <location>
        <begin position="96"/>
        <end position="223"/>
    </location>
</feature>
<feature type="compositionally biased region" description="Acidic residues" evidence="4">
    <location>
        <begin position="326"/>
        <end position="340"/>
    </location>
</feature>
<dbReference type="AlphaFoldDB" id="A0A319AD58"/>
<protein>
    <recommendedName>
        <fullName evidence="1">glutathione transferase</fullName>
        <ecNumber evidence="1">2.5.1.18</ecNumber>
    </recommendedName>
</protein>
<dbReference type="InterPro" id="IPR036282">
    <property type="entry name" value="Glutathione-S-Trfase_C_sf"/>
</dbReference>
<dbReference type="Pfam" id="PF14497">
    <property type="entry name" value="GST_C_3"/>
    <property type="match status" value="1"/>
</dbReference>
<dbReference type="GeneID" id="37079073"/>
<dbReference type="Gene3D" id="1.20.1050.130">
    <property type="match status" value="1"/>
</dbReference>
<evidence type="ECO:0000256" key="2">
    <source>
        <dbReference type="ARBA" id="ARBA00022679"/>
    </source>
</evidence>
<organism evidence="6 7">
    <name type="scientific">Aspergillus saccharolyticus JOP 1030-1</name>
    <dbReference type="NCBI Taxonomy" id="1450539"/>
    <lineage>
        <taxon>Eukaryota</taxon>
        <taxon>Fungi</taxon>
        <taxon>Dikarya</taxon>
        <taxon>Ascomycota</taxon>
        <taxon>Pezizomycotina</taxon>
        <taxon>Eurotiomycetes</taxon>
        <taxon>Eurotiomycetidae</taxon>
        <taxon>Eurotiales</taxon>
        <taxon>Aspergillaceae</taxon>
        <taxon>Aspergillus</taxon>
        <taxon>Aspergillus subgen. Circumdati</taxon>
    </lineage>
</organism>
<dbReference type="Proteomes" id="UP000248349">
    <property type="component" value="Unassembled WGS sequence"/>
</dbReference>
<evidence type="ECO:0000256" key="1">
    <source>
        <dbReference type="ARBA" id="ARBA00012452"/>
    </source>
</evidence>
<feature type="region of interest" description="Disordered" evidence="4">
    <location>
        <begin position="497"/>
        <end position="526"/>
    </location>
</feature>
<comment type="catalytic activity">
    <reaction evidence="3">
        <text>RX + glutathione = an S-substituted glutathione + a halide anion + H(+)</text>
        <dbReference type="Rhea" id="RHEA:16437"/>
        <dbReference type="ChEBI" id="CHEBI:15378"/>
        <dbReference type="ChEBI" id="CHEBI:16042"/>
        <dbReference type="ChEBI" id="CHEBI:17792"/>
        <dbReference type="ChEBI" id="CHEBI:57925"/>
        <dbReference type="ChEBI" id="CHEBI:90779"/>
        <dbReference type="EC" id="2.5.1.18"/>
    </reaction>
</comment>
<dbReference type="STRING" id="1450539.A0A319AD58"/>
<name>A0A319AD58_9EURO</name>
<evidence type="ECO:0000313" key="6">
    <source>
        <dbReference type="EMBL" id="PYH49518.1"/>
    </source>
</evidence>
<dbReference type="InterPro" id="IPR010987">
    <property type="entry name" value="Glutathione-S-Trfase_C-like"/>
</dbReference>
<dbReference type="OrthoDB" id="4500959at2759"/>
<dbReference type="SUPFAM" id="SSF47616">
    <property type="entry name" value="GST C-terminal domain-like"/>
    <property type="match status" value="1"/>
</dbReference>
<evidence type="ECO:0000256" key="3">
    <source>
        <dbReference type="ARBA" id="ARBA00047960"/>
    </source>
</evidence>
<reference evidence="6 7" key="1">
    <citation type="submission" date="2016-12" db="EMBL/GenBank/DDBJ databases">
        <title>The genomes of Aspergillus section Nigri reveals drivers in fungal speciation.</title>
        <authorList>
            <consortium name="DOE Joint Genome Institute"/>
            <person name="Vesth T.C."/>
            <person name="Nybo J."/>
            <person name="Theobald S."/>
            <person name="Brandl J."/>
            <person name="Frisvad J.C."/>
            <person name="Nielsen K.F."/>
            <person name="Lyhne E.K."/>
            <person name="Kogle M.E."/>
            <person name="Kuo A."/>
            <person name="Riley R."/>
            <person name="Clum A."/>
            <person name="Nolan M."/>
            <person name="Lipzen A."/>
            <person name="Salamov A."/>
            <person name="Henrissat B."/>
            <person name="Wiebenga A."/>
            <person name="De Vries R.P."/>
            <person name="Grigoriev I.V."/>
            <person name="Mortensen U.H."/>
            <person name="Andersen M.R."/>
            <person name="Baker S.E."/>
        </authorList>
    </citation>
    <scope>NUCLEOTIDE SEQUENCE [LARGE SCALE GENOMIC DNA]</scope>
    <source>
        <strain evidence="6 7">JOP 1030-1</strain>
    </source>
</reference>
<evidence type="ECO:0000259" key="5">
    <source>
        <dbReference type="PROSITE" id="PS50405"/>
    </source>
</evidence>
<dbReference type="RefSeq" id="XP_025435500.1">
    <property type="nucleotide sequence ID" value="XM_025577844.1"/>
</dbReference>
<evidence type="ECO:0000313" key="7">
    <source>
        <dbReference type="Proteomes" id="UP000248349"/>
    </source>
</evidence>
<dbReference type="PANTHER" id="PTHR44051">
    <property type="entry name" value="GLUTATHIONE S-TRANSFERASE-RELATED"/>
    <property type="match status" value="1"/>
</dbReference>
<keyword evidence="7" id="KW-1185">Reference proteome</keyword>
<evidence type="ECO:0000256" key="4">
    <source>
        <dbReference type="SAM" id="MobiDB-lite"/>
    </source>
</evidence>